<dbReference type="PANTHER" id="PTHR21104:SF1">
    <property type="entry name" value="FIBRONECTIN TYPE III DOMAIN-CONTAINING PROTEIN"/>
    <property type="match status" value="1"/>
</dbReference>
<feature type="transmembrane region" description="Helical" evidence="1">
    <location>
        <begin position="32"/>
        <end position="50"/>
    </location>
</feature>
<protein>
    <submittedName>
        <fullName evidence="4">Uncharacterized protein LOC106474903</fullName>
    </submittedName>
</protein>
<accession>A0ABM1BYF3</accession>
<keyword evidence="1" id="KW-0812">Transmembrane</keyword>
<keyword evidence="3" id="KW-1185">Reference proteome</keyword>
<dbReference type="PANTHER" id="PTHR21104">
    <property type="entry name" value="FIBRONECTIN TYPE III DOMAIN-CONTAINING PROTEIN"/>
    <property type="match status" value="1"/>
</dbReference>
<evidence type="ECO:0000259" key="2">
    <source>
        <dbReference type="Pfam" id="PF16066"/>
    </source>
</evidence>
<dbReference type="Proteomes" id="UP000694941">
    <property type="component" value="Unplaced"/>
</dbReference>
<feature type="domain" description="Fibronectin type III" evidence="2">
    <location>
        <begin position="27"/>
        <end position="148"/>
    </location>
</feature>
<keyword evidence="1" id="KW-0472">Membrane</keyword>
<proteinExistence type="predicted"/>
<evidence type="ECO:0000313" key="3">
    <source>
        <dbReference type="Proteomes" id="UP000694941"/>
    </source>
</evidence>
<dbReference type="GeneID" id="106474903"/>
<keyword evidence="1" id="KW-1133">Transmembrane helix</keyword>
<evidence type="ECO:0000313" key="4">
    <source>
        <dbReference type="RefSeq" id="XP_013791053.2"/>
    </source>
</evidence>
<gene>
    <name evidence="4" type="primary">LOC106474903</name>
</gene>
<reference evidence="4" key="1">
    <citation type="submission" date="2025-08" db="UniProtKB">
        <authorList>
            <consortium name="RefSeq"/>
        </authorList>
    </citation>
    <scope>IDENTIFICATION</scope>
    <source>
        <tissue evidence="4">Muscle</tissue>
    </source>
</reference>
<evidence type="ECO:0000256" key="1">
    <source>
        <dbReference type="SAM" id="Phobius"/>
    </source>
</evidence>
<sequence length="161" mass="18679">MPRNESKPEVPETEDQSKAAYNGSFEVHEEEIVIVVLVLVVWVAVILLFFNKWGKIRMLEPYQPEYRSPPYNSTIPKPPRMNMPETLTSSFFERELPWMSSMPGYSTQRSRPRQNSVFVGNQYNRSSLFVEQGIPRKVKSAEDIKSLVVQISDQRLRTTVL</sequence>
<name>A0ABM1BYF3_LIMPO</name>
<dbReference type="RefSeq" id="XP_013791053.2">
    <property type="nucleotide sequence ID" value="XM_013935599.2"/>
</dbReference>
<dbReference type="Pfam" id="PF16066">
    <property type="entry name" value="DUF4808"/>
    <property type="match status" value="1"/>
</dbReference>
<dbReference type="InterPro" id="IPR032073">
    <property type="entry name" value="FNDC5_C"/>
</dbReference>
<organism evidence="3 4">
    <name type="scientific">Limulus polyphemus</name>
    <name type="common">Atlantic horseshoe crab</name>
    <dbReference type="NCBI Taxonomy" id="6850"/>
    <lineage>
        <taxon>Eukaryota</taxon>
        <taxon>Metazoa</taxon>
        <taxon>Ecdysozoa</taxon>
        <taxon>Arthropoda</taxon>
        <taxon>Chelicerata</taxon>
        <taxon>Merostomata</taxon>
        <taxon>Xiphosura</taxon>
        <taxon>Limulidae</taxon>
        <taxon>Limulus</taxon>
    </lineage>
</organism>